<evidence type="ECO:0000259" key="4">
    <source>
        <dbReference type="Pfam" id="PF00150"/>
    </source>
</evidence>
<comment type="caution">
    <text evidence="5">The sequence shown here is derived from an EMBL/GenBank/DDBJ whole genome shotgun (WGS) entry which is preliminary data.</text>
</comment>
<gene>
    <name evidence="5" type="ORF">G3I70_00995</name>
</gene>
<dbReference type="GO" id="GO:0004553">
    <property type="term" value="F:hydrolase activity, hydrolyzing O-glycosyl compounds"/>
    <property type="evidence" value="ECO:0007669"/>
    <property type="project" value="InterPro"/>
</dbReference>
<evidence type="ECO:0000256" key="3">
    <source>
        <dbReference type="RuleBase" id="RU361153"/>
    </source>
</evidence>
<dbReference type="AlphaFoldDB" id="A0A6L9Q6D0"/>
<keyword evidence="1 3" id="KW-0378">Hydrolase</keyword>
<evidence type="ECO:0000256" key="2">
    <source>
        <dbReference type="ARBA" id="ARBA00023295"/>
    </source>
</evidence>
<dbReference type="PANTHER" id="PTHR31308:SF5">
    <property type="entry name" value="ERGOSTERYL-BETA-GLUCOSIDASE"/>
    <property type="match status" value="1"/>
</dbReference>
<proteinExistence type="inferred from homology"/>
<dbReference type="InterPro" id="IPR001547">
    <property type="entry name" value="Glyco_hydro_5"/>
</dbReference>
<dbReference type="Proteomes" id="UP000475532">
    <property type="component" value="Unassembled WGS sequence"/>
</dbReference>
<evidence type="ECO:0000313" key="5">
    <source>
        <dbReference type="EMBL" id="NEA21080.1"/>
    </source>
</evidence>
<dbReference type="SUPFAM" id="SSF51445">
    <property type="entry name" value="(Trans)glycosidases"/>
    <property type="match status" value="1"/>
</dbReference>
<dbReference type="InterPro" id="IPR017853">
    <property type="entry name" value="GH"/>
</dbReference>
<dbReference type="Pfam" id="PF00150">
    <property type="entry name" value="Cellulase"/>
    <property type="match status" value="1"/>
</dbReference>
<organism evidence="5 6">
    <name type="scientific">Actinomadura bangladeshensis</name>
    <dbReference type="NCBI Taxonomy" id="453573"/>
    <lineage>
        <taxon>Bacteria</taxon>
        <taxon>Bacillati</taxon>
        <taxon>Actinomycetota</taxon>
        <taxon>Actinomycetes</taxon>
        <taxon>Streptosporangiales</taxon>
        <taxon>Thermomonosporaceae</taxon>
        <taxon>Actinomadura</taxon>
    </lineage>
</organism>
<dbReference type="EMBL" id="JAAGLI010000022">
    <property type="protein sequence ID" value="NEA21080.1"/>
    <property type="molecule type" value="Genomic_DNA"/>
</dbReference>
<dbReference type="Gene3D" id="3.20.20.80">
    <property type="entry name" value="Glycosidases"/>
    <property type="match status" value="1"/>
</dbReference>
<evidence type="ECO:0000256" key="1">
    <source>
        <dbReference type="ARBA" id="ARBA00022801"/>
    </source>
</evidence>
<sequence>MGAKEARNRPLSRPAACNACGARAITGHGRAPPARRPSAVLSVLPAAVAVVGFAVPPARAAAPVWEPSPLHVAHGDIVDAGDRTVLLRGVNVNQLADHAVGDPGLPTVVPLTRGDFAEMASLGFTVVRLNVSWSALEPRPGAFDAGYAARIRDTVRAAAGHGMYTVVDMHQDAWGKAVGTPPGTSCPPPLERARGWDGAPAWATLTGGLTTCTVGGVREASARSCAAAAWCSPRTCRTSRSRWTGRGR</sequence>
<protein>
    <submittedName>
        <fullName evidence="5">Glycoside hydrolase family 5 protein</fullName>
    </submittedName>
</protein>
<feature type="domain" description="Glycoside hydrolase family 5" evidence="4">
    <location>
        <begin position="114"/>
        <end position="174"/>
    </location>
</feature>
<accession>A0A6L9Q6D0</accession>
<evidence type="ECO:0000313" key="6">
    <source>
        <dbReference type="Proteomes" id="UP000475532"/>
    </source>
</evidence>
<dbReference type="GO" id="GO:0000272">
    <property type="term" value="P:polysaccharide catabolic process"/>
    <property type="evidence" value="ECO:0007669"/>
    <property type="project" value="InterPro"/>
</dbReference>
<dbReference type="InterPro" id="IPR052066">
    <property type="entry name" value="Glycosphingolipid_Hydrolases"/>
</dbReference>
<dbReference type="RefSeq" id="WP_163052760.1">
    <property type="nucleotide sequence ID" value="NZ_JAAGLI010000022.1"/>
</dbReference>
<dbReference type="PANTHER" id="PTHR31308">
    <property type="match status" value="1"/>
</dbReference>
<reference evidence="5 6" key="1">
    <citation type="submission" date="2020-01" db="EMBL/GenBank/DDBJ databases">
        <title>Insect and environment-associated Actinomycetes.</title>
        <authorList>
            <person name="Currrie C."/>
            <person name="Chevrette M."/>
            <person name="Carlson C."/>
            <person name="Stubbendieck R."/>
            <person name="Wendt-Pienkowski E."/>
        </authorList>
    </citation>
    <scope>NUCLEOTIDE SEQUENCE [LARGE SCALE GENOMIC DNA]</scope>
    <source>
        <strain evidence="5 6">SID10258</strain>
    </source>
</reference>
<comment type="similarity">
    <text evidence="3">Belongs to the glycosyl hydrolase 5 (cellulase A) family.</text>
</comment>
<keyword evidence="2 3" id="KW-0326">Glycosidase</keyword>
<name>A0A6L9Q6D0_9ACTN</name>